<gene>
    <name evidence="1" type="ORF">DSO57_1004242</name>
</gene>
<comment type="caution">
    <text evidence="1">The sequence shown here is derived from an EMBL/GenBank/DDBJ whole genome shotgun (WGS) entry which is preliminary data.</text>
</comment>
<protein>
    <submittedName>
        <fullName evidence="1">Uncharacterized protein</fullName>
    </submittedName>
</protein>
<dbReference type="EMBL" id="QTSX02005690">
    <property type="protein sequence ID" value="KAJ9059259.1"/>
    <property type="molecule type" value="Genomic_DNA"/>
</dbReference>
<reference evidence="1" key="1">
    <citation type="submission" date="2022-04" db="EMBL/GenBank/DDBJ databases">
        <title>Genome of the entomopathogenic fungus Entomophthora muscae.</title>
        <authorList>
            <person name="Elya C."/>
            <person name="Lovett B.R."/>
            <person name="Lee E."/>
            <person name="Macias A.M."/>
            <person name="Hajek A.E."/>
            <person name="De Bivort B.L."/>
            <person name="Kasson M.T."/>
            <person name="De Fine Licht H.H."/>
            <person name="Stajich J.E."/>
        </authorList>
    </citation>
    <scope>NUCLEOTIDE SEQUENCE</scope>
    <source>
        <strain evidence="1">Berkeley</strain>
    </source>
</reference>
<evidence type="ECO:0000313" key="2">
    <source>
        <dbReference type="Proteomes" id="UP001165960"/>
    </source>
</evidence>
<proteinExistence type="predicted"/>
<evidence type="ECO:0000313" key="1">
    <source>
        <dbReference type="EMBL" id="KAJ9059259.1"/>
    </source>
</evidence>
<accession>A0ACC2SA37</accession>
<organism evidence="1 2">
    <name type="scientific">Entomophthora muscae</name>
    <dbReference type="NCBI Taxonomy" id="34485"/>
    <lineage>
        <taxon>Eukaryota</taxon>
        <taxon>Fungi</taxon>
        <taxon>Fungi incertae sedis</taxon>
        <taxon>Zoopagomycota</taxon>
        <taxon>Entomophthoromycotina</taxon>
        <taxon>Entomophthoromycetes</taxon>
        <taxon>Entomophthorales</taxon>
        <taxon>Entomophthoraceae</taxon>
        <taxon>Entomophthora</taxon>
    </lineage>
</organism>
<dbReference type="Proteomes" id="UP001165960">
    <property type="component" value="Unassembled WGS sequence"/>
</dbReference>
<name>A0ACC2SA37_9FUNG</name>
<sequence>MAIEWKQQGFPESEAIQWANIQVHIDLAKKLKDLKVNATEVSNFLTNGYSLDESVEWAIKRFTFKTTPRPNSHPETRTYPTATE</sequence>
<keyword evidence="2" id="KW-1185">Reference proteome</keyword>